<sequence>MESRTSTPHRALFVAAVATAIRAPSMHNTQPWRFRIHGDTLEILADPRRQLRVADPSGWAVRLACGAALFNARLAFAVAGRPAQVLLRPQAGQPDLLARLTPGRPRPATPREVALHAAIDRRHSNRRPFRPEPVPASSRAELVRAARDEGAWLELLIGHTPLSVVSEVIRAADATLNRDAGYRAELAAWSRRGHEDPDGVAADAAGLGPEPYDLLAMREFGAGPRAPGRDFETEPLVAVLGTTGDTVHDQLVAGQALQRVLLTATEQQLGVSMLSQAIEVPAARERLRVGVGRAGAPQLVLRIGYSQPGYPTRRRPLDEVLDG</sequence>
<dbReference type="PANTHER" id="PTHR23026:SF123">
    <property type="entry name" value="NAD(P)H NITROREDUCTASE RV3131-RELATED"/>
    <property type="match status" value="1"/>
</dbReference>
<proteinExistence type="predicted"/>
<dbReference type="AlphaFoldDB" id="A0A8J3R033"/>
<dbReference type="EMBL" id="BONZ01000077">
    <property type="protein sequence ID" value="GIH19202.1"/>
    <property type="molecule type" value="Genomic_DNA"/>
</dbReference>
<dbReference type="NCBIfam" id="NF047509">
    <property type="entry name" value="Rv3131_FMN_oxido"/>
    <property type="match status" value="1"/>
</dbReference>
<dbReference type="PANTHER" id="PTHR23026">
    <property type="entry name" value="NADPH NITROREDUCTASE"/>
    <property type="match status" value="1"/>
</dbReference>
<dbReference type="Proteomes" id="UP000642748">
    <property type="component" value="Unassembled WGS sequence"/>
</dbReference>
<name>A0A8J3R033_9ACTN</name>
<evidence type="ECO:0000313" key="2">
    <source>
        <dbReference type="Proteomes" id="UP000642748"/>
    </source>
</evidence>
<dbReference type="GO" id="GO:0016491">
    <property type="term" value="F:oxidoreductase activity"/>
    <property type="evidence" value="ECO:0007669"/>
    <property type="project" value="InterPro"/>
</dbReference>
<comment type="caution">
    <text evidence="1">The sequence shown here is derived from an EMBL/GenBank/DDBJ whole genome shotgun (WGS) entry which is preliminary data.</text>
</comment>
<gene>
    <name evidence="1" type="ORF">Raf01_73740</name>
</gene>
<protein>
    <recommendedName>
        <fullName evidence="3">Nitroreductase</fullName>
    </recommendedName>
</protein>
<evidence type="ECO:0008006" key="3">
    <source>
        <dbReference type="Google" id="ProtNLM"/>
    </source>
</evidence>
<keyword evidence="2" id="KW-1185">Reference proteome</keyword>
<organism evidence="1 2">
    <name type="scientific">Rugosimonospora africana</name>
    <dbReference type="NCBI Taxonomy" id="556532"/>
    <lineage>
        <taxon>Bacteria</taxon>
        <taxon>Bacillati</taxon>
        <taxon>Actinomycetota</taxon>
        <taxon>Actinomycetes</taxon>
        <taxon>Micromonosporales</taxon>
        <taxon>Micromonosporaceae</taxon>
        <taxon>Rugosimonospora</taxon>
    </lineage>
</organism>
<evidence type="ECO:0000313" key="1">
    <source>
        <dbReference type="EMBL" id="GIH19202.1"/>
    </source>
</evidence>
<reference evidence="1" key="1">
    <citation type="submission" date="2021-01" db="EMBL/GenBank/DDBJ databases">
        <title>Whole genome shotgun sequence of Rugosimonospora africana NBRC 104875.</title>
        <authorList>
            <person name="Komaki H."/>
            <person name="Tamura T."/>
        </authorList>
    </citation>
    <scope>NUCLEOTIDE SEQUENCE</scope>
    <source>
        <strain evidence="1">NBRC 104875</strain>
    </source>
</reference>
<dbReference type="InterPro" id="IPR050627">
    <property type="entry name" value="Nitroreductase/BluB"/>
</dbReference>
<dbReference type="SUPFAM" id="SSF55469">
    <property type="entry name" value="FMN-dependent nitroreductase-like"/>
    <property type="match status" value="2"/>
</dbReference>
<dbReference type="Gene3D" id="3.40.109.10">
    <property type="entry name" value="NADH Oxidase"/>
    <property type="match status" value="1"/>
</dbReference>
<accession>A0A8J3R033</accession>
<dbReference type="InterPro" id="IPR000415">
    <property type="entry name" value="Nitroreductase-like"/>
</dbReference>
<dbReference type="RefSeq" id="WP_203922669.1">
    <property type="nucleotide sequence ID" value="NZ_BONZ01000077.1"/>
</dbReference>